<evidence type="ECO:0000313" key="11">
    <source>
        <dbReference type="Proteomes" id="UP000694553"/>
    </source>
</evidence>
<dbReference type="GO" id="GO:0050807">
    <property type="term" value="P:regulation of synapse organization"/>
    <property type="evidence" value="ECO:0007669"/>
    <property type="project" value="TreeGrafter"/>
</dbReference>
<dbReference type="CDD" id="cd04033">
    <property type="entry name" value="C2_NEDD4_NEDD4L"/>
    <property type="match status" value="1"/>
</dbReference>
<feature type="region of interest" description="Disordered" evidence="9">
    <location>
        <begin position="393"/>
        <end position="422"/>
    </location>
</feature>
<dbReference type="GO" id="GO:0005737">
    <property type="term" value="C:cytoplasm"/>
    <property type="evidence" value="ECO:0007669"/>
    <property type="project" value="UniProtKB-SubCell"/>
</dbReference>
<accession>A0A8U7P7H9</accession>
<keyword evidence="6" id="KW-0677">Repeat</keyword>
<name>A0A8C3GSP1_CORMO</name>
<dbReference type="GO" id="GO:0031175">
    <property type="term" value="P:neuron projection development"/>
    <property type="evidence" value="ECO:0007669"/>
    <property type="project" value="TreeGrafter"/>
</dbReference>
<feature type="compositionally biased region" description="Low complexity" evidence="9">
    <location>
        <begin position="307"/>
        <end position="322"/>
    </location>
</feature>
<feature type="region of interest" description="Disordered" evidence="9">
    <location>
        <begin position="459"/>
        <end position="480"/>
    </location>
</feature>
<dbReference type="GO" id="GO:0061630">
    <property type="term" value="F:ubiquitin protein ligase activity"/>
    <property type="evidence" value="ECO:0007669"/>
    <property type="project" value="UniProtKB-EC"/>
</dbReference>
<comment type="pathway">
    <text evidence="3 8">Protein modification; protein ubiquitination.</text>
</comment>
<comment type="catalytic activity">
    <reaction evidence="1 8">
        <text>S-ubiquitinyl-[E2 ubiquitin-conjugating enzyme]-L-cysteine + [acceptor protein]-L-lysine = [E2 ubiquitin-conjugating enzyme]-L-cysteine + N(6)-ubiquitinyl-[acceptor protein]-L-lysine.</text>
        <dbReference type="EC" id="2.3.2.26"/>
    </reaction>
</comment>
<keyword evidence="11" id="KW-1185">Reference proteome</keyword>
<evidence type="ECO:0000256" key="6">
    <source>
        <dbReference type="ARBA" id="ARBA00022737"/>
    </source>
</evidence>
<dbReference type="InterPro" id="IPR036020">
    <property type="entry name" value="WW_dom_sf"/>
</dbReference>
<dbReference type="PIRSF" id="PIRSF001569">
    <property type="entry name" value="E3_ub_ligase_SMURF1"/>
    <property type="match status" value="1"/>
</dbReference>
<dbReference type="SUPFAM" id="SSF51045">
    <property type="entry name" value="WW domain"/>
    <property type="match status" value="4"/>
</dbReference>
<dbReference type="InterPro" id="IPR050409">
    <property type="entry name" value="E3_ubiq-protein_ligase"/>
</dbReference>
<dbReference type="GO" id="GO:0019871">
    <property type="term" value="F:sodium channel inhibitor activity"/>
    <property type="evidence" value="ECO:0007669"/>
    <property type="project" value="TreeGrafter"/>
</dbReference>
<dbReference type="InterPro" id="IPR001202">
    <property type="entry name" value="WW_dom"/>
</dbReference>
<dbReference type="FunFam" id="2.20.70.10:FF:000099">
    <property type="entry name" value="E3 ubiquitin-protein ligase NEDD4"/>
    <property type="match status" value="1"/>
</dbReference>
<evidence type="ECO:0000313" key="10">
    <source>
        <dbReference type="Ensembl" id="ENSCMUP00000001872.2"/>
    </source>
</evidence>
<dbReference type="FunFam" id="2.20.70.10:FF:000063">
    <property type="entry name" value="E3 ubiquitin-protein ligase NEDD4"/>
    <property type="match status" value="1"/>
</dbReference>
<dbReference type="EC" id="2.3.2.26" evidence="8"/>
<sequence>MAASPVEVLGLPGEEENTRIVRVKVIAGIGLAKKDILGASDPYVKVTLYDPVNGVLTSIQTKTIRKSLNPKWNEELLFRVNPQKHRLLFEVFDENRLTRDDFLGQVDIPLYQLPTENPSMERPYTFKDFVLHPRSHKSRVKGHLRLKMTYLPKTSGSEEETTEQAEELEPGWIILDQPEAASQPQQQQQESPPLPAGWEERQDILGRTYYVNHEFRRTQWKRPTAQDSVAVADLGSVQLEAQHVFAHRRQISEDTENADNRDSPESWEIITEDEATMYSSQNIQIPLSQSSCDIQTHLAEELSNRLTTSGSSATGQSTAYTSHSSRRGSLQTYRLEEQPAHPVLLPTSSGLPPGWEERQDEKGRSYYIDHNSRTTTWIKPVVQTAVETSQVSAAQSISMGRQPQATSSDSSQQSSHQQPEMEQGFLPKGWEVRHAPNGRPFFIDHNTKTTTWEDPRLKVSAHPKRKTSLDPVDLGPLPPGWEERTHTDGRIFFINHNTKRTQWEDPRLQNVAITGPAVPYSRDYKRKYEFFRKKLKKQSDIPNRFEMKIHRTTILEDSYRRIIAVKRADFLKARLWIEFDGEKGLDYGGVAREWFFLLSKEMFNPYYGLFEYSATDNYTLQINPNSGLCNEDHLSYFKFIGRVAGMAVYHGKLLDAFFIRPFYKMMLQKPITLHDMESVDSEYYNSLRWILENDPTELDLRFIVDEELFGQTHQHELKSGGSEIVVTNKNKRDYIHLVIQWRFVSRVQKQMTAFKEGFFELIPQDLIKIFDENELEAVLMMDSEKRIRLLQFVTGTSRVPMNGFAELYGSNGPQLFTVEQWGTPEKLPRAHTCFNRLDLPPYDSFEDLWDKLLLAIENTQGFDGVD</sequence>
<evidence type="ECO:0000256" key="3">
    <source>
        <dbReference type="ARBA" id="ARBA00004906"/>
    </source>
</evidence>
<dbReference type="Proteomes" id="UP000694553">
    <property type="component" value="Unassembled WGS sequence"/>
</dbReference>
<dbReference type="GO" id="GO:0043197">
    <property type="term" value="C:dendritic spine"/>
    <property type="evidence" value="ECO:0007669"/>
    <property type="project" value="TreeGrafter"/>
</dbReference>
<dbReference type="PANTHER" id="PTHR11254">
    <property type="entry name" value="HECT DOMAIN UBIQUITIN-PROTEIN LIGASE"/>
    <property type="match status" value="1"/>
</dbReference>
<dbReference type="GO" id="GO:0032801">
    <property type="term" value="P:receptor catabolic process"/>
    <property type="evidence" value="ECO:0007669"/>
    <property type="project" value="TreeGrafter"/>
</dbReference>
<gene>
    <name evidence="10" type="primary">NEDD4</name>
</gene>
<dbReference type="UniPathway" id="UPA00143"/>
<dbReference type="PROSITE" id="PS01159">
    <property type="entry name" value="WW_DOMAIN_1"/>
    <property type="match status" value="4"/>
</dbReference>
<comment type="subcellular location">
    <subcellularLocation>
        <location evidence="2">Cytoplasm</location>
    </subcellularLocation>
</comment>
<protein>
    <recommendedName>
        <fullName evidence="8">E3 ubiquitin-protein ligase</fullName>
        <ecNumber evidence="8">2.3.2.26</ecNumber>
    </recommendedName>
</protein>
<reference evidence="11" key="1">
    <citation type="submission" date="2019-10" db="EMBL/GenBank/DDBJ databases">
        <title>Corvus moneduloides (New Caledonian crow) genome, bCorMon1, primary haplotype.</title>
        <authorList>
            <person name="Rutz C."/>
            <person name="Fungtammasan C."/>
            <person name="Mountcastle J."/>
            <person name="Formenti G."/>
            <person name="Chow W."/>
            <person name="Howe K."/>
            <person name="Steele M.P."/>
            <person name="Fernandes J."/>
            <person name="Gilbert M.T.P."/>
            <person name="Fedrigo O."/>
            <person name="Jarvis E.D."/>
            <person name="Gemmell N."/>
        </authorList>
    </citation>
    <scope>NUCLEOTIDE SEQUENCE [LARGE SCALE GENOMIC DNA]</scope>
</reference>
<organism evidence="10 11">
    <name type="scientific">Corvus moneduloides</name>
    <name type="common">New Caledonian crow</name>
    <dbReference type="NCBI Taxonomy" id="1196302"/>
    <lineage>
        <taxon>Eukaryota</taxon>
        <taxon>Metazoa</taxon>
        <taxon>Chordata</taxon>
        <taxon>Craniata</taxon>
        <taxon>Vertebrata</taxon>
        <taxon>Euteleostomi</taxon>
        <taxon>Archelosauria</taxon>
        <taxon>Archosauria</taxon>
        <taxon>Dinosauria</taxon>
        <taxon>Saurischia</taxon>
        <taxon>Theropoda</taxon>
        <taxon>Coelurosauria</taxon>
        <taxon>Aves</taxon>
        <taxon>Neognathae</taxon>
        <taxon>Neoaves</taxon>
        <taxon>Telluraves</taxon>
        <taxon>Australaves</taxon>
        <taxon>Passeriformes</taxon>
        <taxon>Corvoidea</taxon>
        <taxon>Corvidae</taxon>
        <taxon>Corvus</taxon>
    </lineage>
</organism>
<reference evidence="10" key="3">
    <citation type="submission" date="2025-09" db="UniProtKB">
        <authorList>
            <consortium name="Ensembl"/>
        </authorList>
    </citation>
    <scope>IDENTIFICATION</scope>
</reference>
<dbReference type="FunFam" id="3.90.1750.10:FF:000001">
    <property type="entry name" value="E3 ubiquitin-protein ligase NEDD4-like"/>
    <property type="match status" value="1"/>
</dbReference>
<dbReference type="PANTHER" id="PTHR11254:SF282">
    <property type="entry name" value="E3 UBIQUITIN-PROTEIN LIGASE NEDD4"/>
    <property type="match status" value="1"/>
</dbReference>
<dbReference type="Pfam" id="PF00168">
    <property type="entry name" value="C2"/>
    <property type="match status" value="1"/>
</dbReference>
<dbReference type="Pfam" id="PF00397">
    <property type="entry name" value="WW"/>
    <property type="match status" value="4"/>
</dbReference>
<dbReference type="InterPro" id="IPR024928">
    <property type="entry name" value="E3_ub_ligase_SMURF1"/>
</dbReference>
<dbReference type="GO" id="GO:0007528">
    <property type="term" value="P:neuromuscular junction development"/>
    <property type="evidence" value="ECO:0007669"/>
    <property type="project" value="TreeGrafter"/>
</dbReference>
<dbReference type="CDD" id="cd00201">
    <property type="entry name" value="WW"/>
    <property type="match status" value="4"/>
</dbReference>
<accession>A0A8C3GSP1</accession>
<feature type="region of interest" description="Disordered" evidence="9">
    <location>
        <begin position="305"/>
        <end position="359"/>
    </location>
</feature>
<evidence type="ECO:0000256" key="9">
    <source>
        <dbReference type="SAM" id="MobiDB-lite"/>
    </source>
</evidence>
<dbReference type="GO" id="GO:0016567">
    <property type="term" value="P:protein ubiquitination"/>
    <property type="evidence" value="ECO:0007669"/>
    <property type="project" value="UniProtKB-UniPathway"/>
</dbReference>
<dbReference type="PROSITE" id="PS50237">
    <property type="entry name" value="HECT"/>
    <property type="match status" value="1"/>
</dbReference>
<keyword evidence="5 8" id="KW-0808">Transferase</keyword>
<dbReference type="SMART" id="SM00239">
    <property type="entry name" value="C2"/>
    <property type="match status" value="1"/>
</dbReference>
<dbReference type="Gene3D" id="3.90.1750.10">
    <property type="entry name" value="Hect, E3 ligase catalytic domains"/>
    <property type="match status" value="1"/>
</dbReference>
<reference evidence="10" key="2">
    <citation type="submission" date="2025-08" db="UniProtKB">
        <authorList>
            <consortium name="Ensembl"/>
        </authorList>
    </citation>
    <scope>IDENTIFICATION</scope>
</reference>
<dbReference type="FunFam" id="3.30.2410.10:FF:000001">
    <property type="entry name" value="E3 ubiquitin-protein ligase NEDD4-like"/>
    <property type="match status" value="1"/>
</dbReference>
<dbReference type="SUPFAM" id="SSF49562">
    <property type="entry name" value="C2 domain (Calcium/lipid-binding domain, CaLB)"/>
    <property type="match status" value="1"/>
</dbReference>
<dbReference type="Ensembl" id="ENSCMUT00000002014.2">
    <property type="protein sequence ID" value="ENSCMUP00000001872.2"/>
    <property type="gene ID" value="ENSCMUG00000001244.2"/>
</dbReference>
<dbReference type="PROSITE" id="PS50004">
    <property type="entry name" value="C2"/>
    <property type="match status" value="1"/>
</dbReference>
<dbReference type="Gene3D" id="3.30.2160.10">
    <property type="entry name" value="Hect, E3 ligase catalytic domain"/>
    <property type="match status" value="1"/>
</dbReference>
<dbReference type="SMART" id="SM00456">
    <property type="entry name" value="WW"/>
    <property type="match status" value="4"/>
</dbReference>
<dbReference type="SUPFAM" id="SSF56204">
    <property type="entry name" value="Hect, E3 ligase catalytic domain"/>
    <property type="match status" value="1"/>
</dbReference>
<evidence type="ECO:0000256" key="7">
    <source>
        <dbReference type="ARBA" id="ARBA00022786"/>
    </source>
</evidence>
<feature type="compositionally biased region" description="Low complexity" evidence="9">
    <location>
        <begin position="402"/>
        <end position="418"/>
    </location>
</feature>
<dbReference type="GO" id="GO:0048814">
    <property type="term" value="P:regulation of dendrite morphogenesis"/>
    <property type="evidence" value="ECO:0007669"/>
    <property type="project" value="TreeGrafter"/>
</dbReference>
<dbReference type="PROSITE" id="PS50020">
    <property type="entry name" value="WW_DOMAIN_2"/>
    <property type="match status" value="4"/>
</dbReference>
<dbReference type="InterPro" id="IPR035983">
    <property type="entry name" value="Hect_E3_ubiquitin_ligase"/>
</dbReference>
<dbReference type="GO" id="GO:0031623">
    <property type="term" value="P:receptor internalization"/>
    <property type="evidence" value="ECO:0007669"/>
    <property type="project" value="TreeGrafter"/>
</dbReference>
<evidence type="ECO:0000256" key="1">
    <source>
        <dbReference type="ARBA" id="ARBA00000885"/>
    </source>
</evidence>
<dbReference type="GO" id="GO:0051049">
    <property type="term" value="P:regulation of transport"/>
    <property type="evidence" value="ECO:0007669"/>
    <property type="project" value="UniProtKB-ARBA"/>
</dbReference>
<dbReference type="Gene3D" id="2.20.70.10">
    <property type="match status" value="3"/>
</dbReference>
<dbReference type="SMART" id="SM00119">
    <property type="entry name" value="HECTc"/>
    <property type="match status" value="1"/>
</dbReference>
<dbReference type="Gene3D" id="2.60.40.150">
    <property type="entry name" value="C2 domain"/>
    <property type="match status" value="1"/>
</dbReference>
<dbReference type="InterPro" id="IPR000569">
    <property type="entry name" value="HECT_dom"/>
</dbReference>
<dbReference type="InterPro" id="IPR035892">
    <property type="entry name" value="C2_domain_sf"/>
</dbReference>
<dbReference type="FunFam" id="2.20.70.10:FF:000017">
    <property type="entry name" value="E3 ubiquitin-protein ligase"/>
    <property type="match status" value="1"/>
</dbReference>
<dbReference type="GO" id="GO:0006511">
    <property type="term" value="P:ubiquitin-dependent protein catabolic process"/>
    <property type="evidence" value="ECO:0007669"/>
    <property type="project" value="InterPro"/>
</dbReference>
<dbReference type="FunFam" id="3.30.2160.10:FF:000001">
    <property type="entry name" value="E3 ubiquitin-protein ligase NEDD4-like"/>
    <property type="match status" value="1"/>
</dbReference>
<dbReference type="AlphaFoldDB" id="A0A8C3GSP1"/>
<evidence type="ECO:0000256" key="5">
    <source>
        <dbReference type="ARBA" id="ARBA00022679"/>
    </source>
</evidence>
<dbReference type="FunFam" id="2.20.70.10:FF:000008">
    <property type="entry name" value="E3 ubiquitin-protein ligase NEDD4-like protein"/>
    <property type="match status" value="1"/>
</dbReference>
<proteinExistence type="predicted"/>
<dbReference type="InterPro" id="IPR000008">
    <property type="entry name" value="C2_dom"/>
</dbReference>
<keyword evidence="7 8" id="KW-0833">Ubl conjugation pathway</keyword>
<dbReference type="CDD" id="cd00078">
    <property type="entry name" value="HECTc"/>
    <property type="match status" value="1"/>
</dbReference>
<evidence type="ECO:0000256" key="8">
    <source>
        <dbReference type="PIRNR" id="PIRNR001569"/>
    </source>
</evidence>
<dbReference type="FunFam" id="2.60.40.150:FF:000047">
    <property type="entry name" value="Putative E3 ubiquitin-protein ligase NEDD4-like"/>
    <property type="match status" value="1"/>
</dbReference>
<evidence type="ECO:0000256" key="4">
    <source>
        <dbReference type="ARBA" id="ARBA00022490"/>
    </source>
</evidence>
<dbReference type="Pfam" id="PF00632">
    <property type="entry name" value="HECT"/>
    <property type="match status" value="1"/>
</dbReference>
<keyword evidence="4" id="KW-0963">Cytoplasm</keyword>
<evidence type="ECO:0000256" key="2">
    <source>
        <dbReference type="ARBA" id="ARBA00004496"/>
    </source>
</evidence>